<dbReference type="AlphaFoldDB" id="A0A0S4WBV6"/>
<evidence type="ECO:0000313" key="2">
    <source>
        <dbReference type="EMBL" id="CUV43706.1"/>
    </source>
</evidence>
<protein>
    <submittedName>
        <fullName evidence="2">Uncharacterized protein</fullName>
    </submittedName>
</protein>
<feature type="compositionally biased region" description="Polar residues" evidence="1">
    <location>
        <begin position="1"/>
        <end position="11"/>
    </location>
</feature>
<evidence type="ECO:0000256" key="1">
    <source>
        <dbReference type="SAM" id="MobiDB-lite"/>
    </source>
</evidence>
<proteinExistence type="predicted"/>
<sequence length="389" mass="39821">MKASRQLSAVESPTRMTCPPTIPPPTRFMPRHLRGVICGIGLVVLSLGSSLAGGQPILPPTSTVASTVPNNHDVNPYGIAFVPAGLPAGSALQAGDVVVSNFNAASNKQGTGTTIVKLVTDGKPVTFFQGQNLGLTTALAVLKSGYVLVGNLPTTNGATITSTGSLLVITPQGKLLSELKDPTLLDGPWDMTVIIDNGQQVTAFVSNVLNGTVARIDLNISPNGATLLQSSHLIASGYAHRPDPAALVVGPTGLAYDAAHDMLYVASTNDNKVFAIAGAAALAHDNGPGSVIYQDSNHLRGPLALALAPNGDLVTANGDAINPDPNQSSEIVEFTPDGRFVAQMQVDPAPGSAFGLAFGLSSSGQPQFAAVNDSTNTAIVWTLRPVGGN</sequence>
<dbReference type="SUPFAM" id="SSF101898">
    <property type="entry name" value="NHL repeat"/>
    <property type="match status" value="1"/>
</dbReference>
<gene>
    <name evidence="2" type="ORF">TO10_v1_100031</name>
</gene>
<accession>A0A0S4WBV6</accession>
<feature type="region of interest" description="Disordered" evidence="1">
    <location>
        <begin position="1"/>
        <end position="23"/>
    </location>
</feature>
<dbReference type="EMBL" id="LN899827">
    <property type="protein sequence ID" value="CUV43706.1"/>
    <property type="molecule type" value="Genomic_DNA"/>
</dbReference>
<organism evidence="2">
    <name type="scientific">Ralstonia solanacearum</name>
    <name type="common">Pseudomonas solanacearum</name>
    <dbReference type="NCBI Taxonomy" id="305"/>
    <lineage>
        <taxon>Bacteria</taxon>
        <taxon>Pseudomonadati</taxon>
        <taxon>Pseudomonadota</taxon>
        <taxon>Betaproteobacteria</taxon>
        <taxon>Burkholderiales</taxon>
        <taxon>Burkholderiaceae</taxon>
        <taxon>Ralstonia</taxon>
        <taxon>Ralstonia solanacearum species complex</taxon>
    </lineage>
</organism>
<dbReference type="Gene3D" id="2.120.10.30">
    <property type="entry name" value="TolB, C-terminal domain"/>
    <property type="match status" value="1"/>
</dbReference>
<reference evidence="2" key="1">
    <citation type="submission" date="2015-10" db="EMBL/GenBank/DDBJ databases">
        <authorList>
            <person name="Gilbert D.G."/>
        </authorList>
    </citation>
    <scope>NUCLEOTIDE SEQUENCE</scope>
    <source>
        <strain evidence="2">Phyl III-seqv23</strain>
    </source>
</reference>
<name>A0A0S4WBV6_RALSL</name>
<dbReference type="InterPro" id="IPR011042">
    <property type="entry name" value="6-blade_b-propeller_TolB-like"/>
</dbReference>